<keyword evidence="1" id="KW-1133">Transmembrane helix</keyword>
<feature type="transmembrane region" description="Helical" evidence="1">
    <location>
        <begin position="43"/>
        <end position="62"/>
    </location>
</feature>
<evidence type="ECO:0000313" key="3">
    <source>
        <dbReference type="Proteomes" id="UP000741360"/>
    </source>
</evidence>
<keyword evidence="2" id="KW-0132">Cell division</keyword>
<comment type="caution">
    <text evidence="2">The sequence shown here is derived from an EMBL/GenBank/DDBJ whole genome shotgun (WGS) entry which is preliminary data.</text>
</comment>
<accession>A0A932M059</accession>
<reference evidence="2" key="1">
    <citation type="submission" date="2020-07" db="EMBL/GenBank/DDBJ databases">
        <title>Huge and variable diversity of episymbiotic CPR bacteria and DPANN archaea in groundwater ecosystems.</title>
        <authorList>
            <person name="He C.Y."/>
            <person name="Keren R."/>
            <person name="Whittaker M."/>
            <person name="Farag I.F."/>
            <person name="Doudna J."/>
            <person name="Cate J.H.D."/>
            <person name="Banfield J.F."/>
        </authorList>
    </citation>
    <scope>NUCLEOTIDE SEQUENCE</scope>
    <source>
        <strain evidence="2">NC_groundwater_717_Ag_S-0.2um_59_8</strain>
    </source>
</reference>
<evidence type="ECO:0000313" key="2">
    <source>
        <dbReference type="EMBL" id="MBI3014572.1"/>
    </source>
</evidence>
<gene>
    <name evidence="2" type="ORF">HYY65_05845</name>
</gene>
<evidence type="ECO:0000256" key="1">
    <source>
        <dbReference type="SAM" id="Phobius"/>
    </source>
</evidence>
<dbReference type="Pfam" id="PF04977">
    <property type="entry name" value="DivIC"/>
    <property type="match status" value="1"/>
</dbReference>
<dbReference type="GO" id="GO:0051301">
    <property type="term" value="P:cell division"/>
    <property type="evidence" value="ECO:0007669"/>
    <property type="project" value="UniProtKB-KW"/>
</dbReference>
<dbReference type="InterPro" id="IPR007060">
    <property type="entry name" value="FtsL/DivIC"/>
</dbReference>
<proteinExistence type="predicted"/>
<name>A0A932M059_UNCTE</name>
<dbReference type="Proteomes" id="UP000741360">
    <property type="component" value="Unassembled WGS sequence"/>
</dbReference>
<keyword evidence="1" id="KW-0812">Transmembrane</keyword>
<protein>
    <submittedName>
        <fullName evidence="2">Cell division protein FtsL</fullName>
    </submittedName>
</protein>
<sequence>MNGFRSQPYRLADFSLAPDVPFGSERQEAGEERARVRFRLTSNACYGIALTFLLVGVLIYLWPRLQMVKQVYHYQALQSQYKTLSEEQRRLKIDLGTLQSLSRIDRVAREQFGMVLPEPSQFVLVPLSPRESSRGEDPGVQNSRH</sequence>
<dbReference type="EMBL" id="JACPSX010000104">
    <property type="protein sequence ID" value="MBI3014572.1"/>
    <property type="molecule type" value="Genomic_DNA"/>
</dbReference>
<organism evidence="2 3">
    <name type="scientific">Tectimicrobiota bacterium</name>
    <dbReference type="NCBI Taxonomy" id="2528274"/>
    <lineage>
        <taxon>Bacteria</taxon>
        <taxon>Pseudomonadati</taxon>
        <taxon>Nitrospinota/Tectimicrobiota group</taxon>
        <taxon>Candidatus Tectimicrobiota</taxon>
    </lineage>
</organism>
<keyword evidence="2" id="KW-0131">Cell cycle</keyword>
<keyword evidence="1" id="KW-0472">Membrane</keyword>
<dbReference type="AlphaFoldDB" id="A0A932M059"/>